<comment type="caution">
    <text evidence="3">The sequence shown here is derived from an EMBL/GenBank/DDBJ whole genome shotgun (WGS) entry which is preliminary data.</text>
</comment>
<keyword evidence="2" id="KW-1133">Transmembrane helix</keyword>
<dbReference type="AlphaFoldDB" id="A0A5B0X0I3"/>
<keyword evidence="2" id="KW-0472">Membrane</keyword>
<gene>
    <name evidence="3" type="ORF">F0M18_09375</name>
</gene>
<proteinExistence type="predicted"/>
<reference evidence="3 4" key="1">
    <citation type="submission" date="2019-09" db="EMBL/GenBank/DDBJ databases">
        <authorList>
            <person name="Chen X.-Y."/>
        </authorList>
    </citation>
    <scope>NUCLEOTIDE SEQUENCE [LARGE SCALE GENOMIC DNA]</scope>
    <source>
        <strain evidence="3 4">NY5</strain>
    </source>
</reference>
<dbReference type="RefSeq" id="WP_149611133.1">
    <property type="nucleotide sequence ID" value="NZ_VTUX01000003.1"/>
</dbReference>
<sequence length="292" mass="31110">MQVESEDRFIEEPRKKGLPLLPIVAVAIIAIAAGWFFLSDKEPSSTGQLDTGAVTPADMAPNGGKPATEQPAAPDIPRVSPMPAPTGDAPEETVAAEPPLTLAQSDPLVRTALSPSLEGSVFAAALTEDNLLERATALVDATGNGGLLREVLTIPKPEGKFEIVRVDGEIVADPANYRRYDVYAESIASLDMDYLATTFHRLRPLLEQAYAGLGYPAEEMDNALIRALDQVIAAPVLDQPAVLEAHVNTFVYQDPELEQLSPLAKQLMRMGPANQAIVQSQAAKLRAALLGG</sequence>
<dbReference type="Proteomes" id="UP000323708">
    <property type="component" value="Unassembled WGS sequence"/>
</dbReference>
<name>A0A5B0X0I3_9GAMM</name>
<evidence type="ECO:0000256" key="2">
    <source>
        <dbReference type="SAM" id="Phobius"/>
    </source>
</evidence>
<organism evidence="3 4">
    <name type="scientific">Pseudohalioglobus sediminis</name>
    <dbReference type="NCBI Taxonomy" id="2606449"/>
    <lineage>
        <taxon>Bacteria</taxon>
        <taxon>Pseudomonadati</taxon>
        <taxon>Pseudomonadota</taxon>
        <taxon>Gammaproteobacteria</taxon>
        <taxon>Cellvibrionales</taxon>
        <taxon>Halieaceae</taxon>
        <taxon>Pseudohalioglobus</taxon>
    </lineage>
</organism>
<feature type="transmembrane region" description="Helical" evidence="2">
    <location>
        <begin position="20"/>
        <end position="38"/>
    </location>
</feature>
<evidence type="ECO:0000313" key="3">
    <source>
        <dbReference type="EMBL" id="KAA1192850.1"/>
    </source>
</evidence>
<dbReference type="InterPro" id="IPR021382">
    <property type="entry name" value="DUF3014"/>
</dbReference>
<feature type="region of interest" description="Disordered" evidence="1">
    <location>
        <begin position="44"/>
        <end position="93"/>
    </location>
</feature>
<keyword evidence="2" id="KW-0812">Transmembrane</keyword>
<keyword evidence="4" id="KW-1185">Reference proteome</keyword>
<dbReference type="EMBL" id="VTUX01000003">
    <property type="protein sequence ID" value="KAA1192850.1"/>
    <property type="molecule type" value="Genomic_DNA"/>
</dbReference>
<evidence type="ECO:0000256" key="1">
    <source>
        <dbReference type="SAM" id="MobiDB-lite"/>
    </source>
</evidence>
<evidence type="ECO:0000313" key="4">
    <source>
        <dbReference type="Proteomes" id="UP000323708"/>
    </source>
</evidence>
<accession>A0A5B0X0I3</accession>
<protein>
    <submittedName>
        <fullName evidence="3">DUF3014 domain-containing protein</fullName>
    </submittedName>
</protein>
<dbReference type="Pfam" id="PF11219">
    <property type="entry name" value="DUF3014"/>
    <property type="match status" value="1"/>
</dbReference>